<name>A0AAX4FST0_9EURY</name>
<dbReference type="InterPro" id="IPR012031">
    <property type="entry name" value="MTH0776-like"/>
</dbReference>
<dbReference type="GeneID" id="85732788"/>
<reference evidence="1 2" key="1">
    <citation type="submission" date="2023-10" db="EMBL/GenBank/DDBJ databases">
        <title>The complete genome sequence of Methanoculleus receptaculi DSM 18860.</title>
        <authorList>
            <person name="Lai S.-J."/>
            <person name="You Y.-T."/>
            <person name="Chen S.-C."/>
        </authorList>
    </citation>
    <scope>NUCLEOTIDE SEQUENCE [LARGE SCALE GENOMIC DNA]</scope>
    <source>
        <strain evidence="1 2">DSM 18860</strain>
    </source>
</reference>
<dbReference type="AlphaFoldDB" id="A0AAX4FST0"/>
<evidence type="ECO:0000313" key="2">
    <source>
        <dbReference type="Proteomes" id="UP001305652"/>
    </source>
</evidence>
<dbReference type="RefSeq" id="WP_318620434.1">
    <property type="nucleotide sequence ID" value="NZ_CP137642.1"/>
</dbReference>
<accession>A0AAX4FST0</accession>
<evidence type="ECO:0000313" key="1">
    <source>
        <dbReference type="EMBL" id="WOX56964.1"/>
    </source>
</evidence>
<organism evidence="1 2">
    <name type="scientific">Methanoculleus receptaculi</name>
    <dbReference type="NCBI Taxonomy" id="394967"/>
    <lineage>
        <taxon>Archaea</taxon>
        <taxon>Methanobacteriati</taxon>
        <taxon>Methanobacteriota</taxon>
        <taxon>Stenosarchaea group</taxon>
        <taxon>Methanomicrobia</taxon>
        <taxon>Methanomicrobiales</taxon>
        <taxon>Methanomicrobiaceae</taxon>
        <taxon>Methanoculleus</taxon>
    </lineage>
</organism>
<sequence>MPSCCVNSLAGKVLLMDATPKEVNDYIKRHCREYYGISPGFIFKDIRVLLKEPMLVGLQVKRGKILLPFTKRCPNLGTILYEIAADEDDLNYIRSTLKSARDEEGLPGSTSTLHD</sequence>
<keyword evidence="2" id="KW-1185">Reference proteome</keyword>
<protein>
    <submittedName>
        <fullName evidence="1">DUF1894 domain-containing protein</fullName>
    </submittedName>
</protein>
<proteinExistence type="predicted"/>
<dbReference type="KEGG" id="mrc:R6Y96_06485"/>
<dbReference type="Pfam" id="PF08979">
    <property type="entry name" value="DUF1894"/>
    <property type="match status" value="1"/>
</dbReference>
<gene>
    <name evidence="1" type="ORF">R6Y96_06485</name>
</gene>
<dbReference type="EMBL" id="CP137642">
    <property type="protein sequence ID" value="WOX56964.1"/>
    <property type="molecule type" value="Genomic_DNA"/>
</dbReference>
<dbReference type="Proteomes" id="UP001305652">
    <property type="component" value="Chromosome"/>
</dbReference>